<feature type="region of interest" description="Disordered" evidence="10">
    <location>
        <begin position="317"/>
        <end position="368"/>
    </location>
</feature>
<dbReference type="InterPro" id="IPR001841">
    <property type="entry name" value="Znf_RING"/>
</dbReference>
<organism evidence="12 13">
    <name type="scientific">Caerostris extrusa</name>
    <name type="common">Bark spider</name>
    <name type="synonym">Caerostris bankana</name>
    <dbReference type="NCBI Taxonomy" id="172846"/>
    <lineage>
        <taxon>Eukaryota</taxon>
        <taxon>Metazoa</taxon>
        <taxon>Ecdysozoa</taxon>
        <taxon>Arthropoda</taxon>
        <taxon>Chelicerata</taxon>
        <taxon>Arachnida</taxon>
        <taxon>Araneae</taxon>
        <taxon>Araneomorphae</taxon>
        <taxon>Entelegynae</taxon>
        <taxon>Araneoidea</taxon>
        <taxon>Araneidae</taxon>
        <taxon>Caerostris</taxon>
    </lineage>
</organism>
<dbReference type="Gene3D" id="3.30.40.10">
    <property type="entry name" value="Zinc/RING finger domain, C3HC4 (zinc finger)"/>
    <property type="match status" value="1"/>
</dbReference>
<dbReference type="Pfam" id="PF14369">
    <property type="entry name" value="Zn_ribbon_19"/>
    <property type="match status" value="1"/>
</dbReference>
<keyword evidence="13" id="KW-1185">Reference proteome</keyword>
<dbReference type="GO" id="GO:0006511">
    <property type="term" value="P:ubiquitin-dependent protein catabolic process"/>
    <property type="evidence" value="ECO:0007669"/>
    <property type="project" value="TreeGrafter"/>
</dbReference>
<keyword evidence="4" id="KW-0808">Transferase</keyword>
<keyword evidence="7" id="KW-0833">Ubl conjugation pathway</keyword>
<accession>A0AAV4N611</accession>
<name>A0AAV4N611_CAEEX</name>
<gene>
    <name evidence="12" type="primary">RNF126</name>
    <name evidence="12" type="ORF">CEXT_582792</name>
</gene>
<protein>
    <recommendedName>
        <fullName evidence="3">RING-type E3 ubiquitin transferase</fullName>
        <ecNumber evidence="3">2.3.2.27</ecNumber>
    </recommendedName>
</protein>
<dbReference type="InterPro" id="IPR039525">
    <property type="entry name" value="RNF126-like_zinc-ribbon"/>
</dbReference>
<comment type="pathway">
    <text evidence="2">Protein modification; protein ubiquitination.</text>
</comment>
<sequence length="368" mass="41279">MDSRDVVQQGNMAEAAVESPVARFFCHKCSLEINPVLPDYTCPRCQGGFIEEVAQASTEASEESDDDFYSHSADGIDDVDPFSQVNDLYSMLNYLRRSDAPPIISGSTFVAQDGREPRYMMSRPGPSRRSRYIRVPSRRPNPDSDNTAQSRLRTEGFLQQLISTLSENTGTIKNVNIVDFSINSPMTRRSISRLLAIRMVANAASFPVFLNLHSNPGDYAWGRGGWNAIITQLINQLDGTGPPPLPKEKIDEIPTVNICQEQVDKNLQCTVCMEDFQQGEPVRRLACDHHYHDNCIIPWLELHGTCPICRKLLNDGSNQENSSSDTAHPGTSQQLNDIDMSEPDDMPRRSDSYNPHLPSVYDFTEEFD</sequence>
<dbReference type="GO" id="GO:0005634">
    <property type="term" value="C:nucleus"/>
    <property type="evidence" value="ECO:0007669"/>
    <property type="project" value="TreeGrafter"/>
</dbReference>
<dbReference type="Pfam" id="PF13639">
    <property type="entry name" value="zf-RING_2"/>
    <property type="match status" value="1"/>
</dbReference>
<evidence type="ECO:0000259" key="11">
    <source>
        <dbReference type="PROSITE" id="PS50089"/>
    </source>
</evidence>
<feature type="region of interest" description="Disordered" evidence="10">
    <location>
        <begin position="114"/>
        <end position="150"/>
    </location>
</feature>
<evidence type="ECO:0000256" key="10">
    <source>
        <dbReference type="SAM" id="MobiDB-lite"/>
    </source>
</evidence>
<dbReference type="Proteomes" id="UP001054945">
    <property type="component" value="Unassembled WGS sequence"/>
</dbReference>
<evidence type="ECO:0000256" key="4">
    <source>
        <dbReference type="ARBA" id="ARBA00022679"/>
    </source>
</evidence>
<comment type="catalytic activity">
    <reaction evidence="1">
        <text>S-ubiquitinyl-[E2 ubiquitin-conjugating enzyme]-L-cysteine + [acceptor protein]-L-lysine = [E2 ubiquitin-conjugating enzyme]-L-cysteine + N(6)-ubiquitinyl-[acceptor protein]-L-lysine.</text>
        <dbReference type="EC" id="2.3.2.27"/>
    </reaction>
</comment>
<dbReference type="GO" id="GO:0061630">
    <property type="term" value="F:ubiquitin protein ligase activity"/>
    <property type="evidence" value="ECO:0007669"/>
    <property type="project" value="UniProtKB-EC"/>
</dbReference>
<feature type="compositionally biased region" description="Polar residues" evidence="10">
    <location>
        <begin position="317"/>
        <end position="336"/>
    </location>
</feature>
<evidence type="ECO:0000313" key="12">
    <source>
        <dbReference type="EMBL" id="GIX79121.1"/>
    </source>
</evidence>
<dbReference type="GO" id="GO:0008270">
    <property type="term" value="F:zinc ion binding"/>
    <property type="evidence" value="ECO:0007669"/>
    <property type="project" value="UniProtKB-KW"/>
</dbReference>
<dbReference type="FunFam" id="3.30.40.10:FF:000069">
    <property type="entry name" value="E3 ubiquitin-protein ligase RNF115"/>
    <property type="match status" value="1"/>
</dbReference>
<dbReference type="SUPFAM" id="SSF57850">
    <property type="entry name" value="RING/U-box"/>
    <property type="match status" value="1"/>
</dbReference>
<evidence type="ECO:0000256" key="6">
    <source>
        <dbReference type="ARBA" id="ARBA00022771"/>
    </source>
</evidence>
<evidence type="ECO:0000256" key="3">
    <source>
        <dbReference type="ARBA" id="ARBA00012483"/>
    </source>
</evidence>
<dbReference type="PANTHER" id="PTHR45931:SF3">
    <property type="entry name" value="RING ZINC FINGER-CONTAINING PROTEIN"/>
    <property type="match status" value="1"/>
</dbReference>
<dbReference type="PANTHER" id="PTHR45931">
    <property type="entry name" value="SI:CH211-59O9.10"/>
    <property type="match status" value="1"/>
</dbReference>
<evidence type="ECO:0000256" key="5">
    <source>
        <dbReference type="ARBA" id="ARBA00022723"/>
    </source>
</evidence>
<dbReference type="EMBL" id="BPLR01020471">
    <property type="protein sequence ID" value="GIX79121.1"/>
    <property type="molecule type" value="Genomic_DNA"/>
</dbReference>
<evidence type="ECO:0000256" key="9">
    <source>
        <dbReference type="PROSITE-ProRule" id="PRU00175"/>
    </source>
</evidence>
<dbReference type="EC" id="2.3.2.27" evidence="3"/>
<proteinExistence type="predicted"/>
<dbReference type="PROSITE" id="PS50089">
    <property type="entry name" value="ZF_RING_2"/>
    <property type="match status" value="1"/>
</dbReference>
<dbReference type="GO" id="GO:0000209">
    <property type="term" value="P:protein polyubiquitination"/>
    <property type="evidence" value="ECO:0007669"/>
    <property type="project" value="UniProtKB-ARBA"/>
</dbReference>
<dbReference type="InterPro" id="IPR051834">
    <property type="entry name" value="RING_finger_E3_ligase"/>
</dbReference>
<dbReference type="SMART" id="SM00184">
    <property type="entry name" value="RING"/>
    <property type="match status" value="1"/>
</dbReference>
<keyword evidence="8" id="KW-0862">Zinc</keyword>
<evidence type="ECO:0000313" key="13">
    <source>
        <dbReference type="Proteomes" id="UP001054945"/>
    </source>
</evidence>
<evidence type="ECO:0000256" key="7">
    <source>
        <dbReference type="ARBA" id="ARBA00022786"/>
    </source>
</evidence>
<evidence type="ECO:0000256" key="1">
    <source>
        <dbReference type="ARBA" id="ARBA00000900"/>
    </source>
</evidence>
<evidence type="ECO:0000256" key="8">
    <source>
        <dbReference type="ARBA" id="ARBA00022833"/>
    </source>
</evidence>
<dbReference type="InterPro" id="IPR013083">
    <property type="entry name" value="Znf_RING/FYVE/PHD"/>
</dbReference>
<keyword evidence="6 9" id="KW-0863">Zinc-finger</keyword>
<comment type="caution">
    <text evidence="12">The sequence shown here is derived from an EMBL/GenBank/DDBJ whole genome shotgun (WGS) entry which is preliminary data.</text>
</comment>
<feature type="region of interest" description="Disordered" evidence="10">
    <location>
        <begin position="56"/>
        <end position="75"/>
    </location>
</feature>
<keyword evidence="5" id="KW-0479">Metal-binding</keyword>
<evidence type="ECO:0000256" key="2">
    <source>
        <dbReference type="ARBA" id="ARBA00004906"/>
    </source>
</evidence>
<dbReference type="AlphaFoldDB" id="A0AAV4N611"/>
<feature type="domain" description="RING-type" evidence="11">
    <location>
        <begin position="269"/>
        <end position="310"/>
    </location>
</feature>
<reference evidence="12 13" key="1">
    <citation type="submission" date="2021-06" db="EMBL/GenBank/DDBJ databases">
        <title>Caerostris extrusa draft genome.</title>
        <authorList>
            <person name="Kono N."/>
            <person name="Arakawa K."/>
        </authorList>
    </citation>
    <scope>NUCLEOTIDE SEQUENCE [LARGE SCALE GENOMIC DNA]</scope>
</reference>